<gene>
    <name evidence="1" type="ORF">METZ01_LOCUS510353</name>
</gene>
<name>A0A383ELK2_9ZZZZ</name>
<evidence type="ECO:0008006" key="2">
    <source>
        <dbReference type="Google" id="ProtNLM"/>
    </source>
</evidence>
<accession>A0A383ELK2</accession>
<reference evidence="1" key="1">
    <citation type="submission" date="2018-05" db="EMBL/GenBank/DDBJ databases">
        <authorList>
            <person name="Lanie J.A."/>
            <person name="Ng W.-L."/>
            <person name="Kazmierczak K.M."/>
            <person name="Andrzejewski T.M."/>
            <person name="Davidsen T.M."/>
            <person name="Wayne K.J."/>
            <person name="Tettelin H."/>
            <person name="Glass J.I."/>
            <person name="Rusch D."/>
            <person name="Podicherti R."/>
            <person name="Tsui H.-C.T."/>
            <person name="Winkler M.E."/>
        </authorList>
    </citation>
    <scope>NUCLEOTIDE SEQUENCE</scope>
</reference>
<protein>
    <recommendedName>
        <fullName evidence="2">Winged helix DNA-binding domain-containing protein</fullName>
    </recommendedName>
</protein>
<sequence length="79" mass="9142">LEISLGKVNYCLQSLIQMGFVKIKNFKNSNHKIQYSYLLTPTGIEEKTKLTIEFLKTKTIEYEALKKEVEKLTNAKTSK</sequence>
<dbReference type="EMBL" id="UINC01226843">
    <property type="protein sequence ID" value="SVE57499.1"/>
    <property type="molecule type" value="Genomic_DNA"/>
</dbReference>
<evidence type="ECO:0000313" key="1">
    <source>
        <dbReference type="EMBL" id="SVE57499.1"/>
    </source>
</evidence>
<dbReference type="InterPro" id="IPR036390">
    <property type="entry name" value="WH_DNA-bd_sf"/>
</dbReference>
<dbReference type="AlphaFoldDB" id="A0A383ELK2"/>
<proteinExistence type="predicted"/>
<organism evidence="1">
    <name type="scientific">marine metagenome</name>
    <dbReference type="NCBI Taxonomy" id="408172"/>
    <lineage>
        <taxon>unclassified sequences</taxon>
        <taxon>metagenomes</taxon>
        <taxon>ecological metagenomes</taxon>
    </lineage>
</organism>
<dbReference type="InterPro" id="IPR026433">
    <property type="entry name" value="MarR_EPS"/>
</dbReference>
<dbReference type="SUPFAM" id="SSF46785">
    <property type="entry name" value="Winged helix' DNA-binding domain"/>
    <property type="match status" value="1"/>
</dbReference>
<feature type="non-terminal residue" evidence="1">
    <location>
        <position position="1"/>
    </location>
</feature>
<dbReference type="NCBIfam" id="TIGR04176">
    <property type="entry name" value="MarR_EPS"/>
    <property type="match status" value="1"/>
</dbReference>